<evidence type="ECO:0000313" key="2">
    <source>
        <dbReference type="Proteomes" id="UP000441523"/>
    </source>
</evidence>
<protein>
    <submittedName>
        <fullName evidence="1">Uncharacterized protein</fullName>
    </submittedName>
</protein>
<proteinExistence type="predicted"/>
<dbReference type="AlphaFoldDB" id="A0A6N6MGS0"/>
<accession>A0A6N6MGS0</accession>
<reference evidence="1 2" key="1">
    <citation type="submission" date="2019-09" db="EMBL/GenBank/DDBJ databases">
        <title>YIM 132548 draft genome.</title>
        <authorList>
            <person name="Jiang L."/>
        </authorList>
    </citation>
    <scope>NUCLEOTIDE SEQUENCE [LARGE SCALE GENOMIC DNA]</scope>
    <source>
        <strain evidence="1 2">YIM 132548</strain>
    </source>
</reference>
<gene>
    <name evidence="1" type="ORF">F6X51_27175</name>
</gene>
<sequence length="76" mass="8677">MSSNWKADKEDLDWSLNKGEDVKGRDELKEAFAKSDAKFIDAAGQAYKLGQRDGHKQANFSRCAHQDLNRLYNMGR</sequence>
<dbReference type="EMBL" id="VZZJ01000058">
    <property type="protein sequence ID" value="KAB1068137.1"/>
    <property type="molecule type" value="Genomic_DNA"/>
</dbReference>
<dbReference type="Proteomes" id="UP000441523">
    <property type="component" value="Unassembled WGS sequence"/>
</dbReference>
<evidence type="ECO:0000313" key="1">
    <source>
        <dbReference type="EMBL" id="KAB1068137.1"/>
    </source>
</evidence>
<organism evidence="1 2">
    <name type="scientific">Methylobacterium planeticum</name>
    <dbReference type="NCBI Taxonomy" id="2615211"/>
    <lineage>
        <taxon>Bacteria</taxon>
        <taxon>Pseudomonadati</taxon>
        <taxon>Pseudomonadota</taxon>
        <taxon>Alphaproteobacteria</taxon>
        <taxon>Hyphomicrobiales</taxon>
        <taxon>Methylobacteriaceae</taxon>
        <taxon>Methylobacterium</taxon>
    </lineage>
</organism>
<dbReference type="RefSeq" id="WP_150967148.1">
    <property type="nucleotide sequence ID" value="NZ_VZZJ01000058.1"/>
</dbReference>
<comment type="caution">
    <text evidence="1">The sequence shown here is derived from an EMBL/GenBank/DDBJ whole genome shotgun (WGS) entry which is preliminary data.</text>
</comment>
<keyword evidence="2" id="KW-1185">Reference proteome</keyword>
<name>A0A6N6MGS0_9HYPH</name>